<sequence>MALRNNSYIGQPSMAMTNYQQQQQQQQPLHQQHYTSNHQQNQQQHYNSNQHHYALATTTTSASPSPSVTSSTGDLWMNKCVDYIGKIIKYYRTNDMSQLTPQMISLVNTIRDVCIESNPVHVNITKRFDSDENLIKYYSRLQKELGGNVINSEVFQPSFIYSVLPSYAQKFYNNGGENVNVTSVSEAAKQLSLAFQYQIAEAVTNNIPIPLPFNQQLANNYMTLLLQRATIPSNIQNAVNSRKYPQLNMINDLINSVIEDIFVGGSDYYNYMLNEKIRSKIVSLKENISFLTPSLSASTDIFQYVADLATRAGKKPSLFQSATFLTASPLSSSENRIVKTSCQQSLTELAFQNEALRRLIFQQLSYKHNNQLSPPTAKSTSLSS</sequence>
<dbReference type="Pfam" id="PF04700">
    <property type="entry name" value="Baculo_gp41"/>
    <property type="match status" value="1"/>
</dbReference>
<name>A0A1B1V5H3_9ABAC</name>
<protein>
    <submittedName>
        <fullName evidence="2">Gp41</fullName>
    </submittedName>
</protein>
<feature type="region of interest" description="Disordered" evidence="1">
    <location>
        <begin position="17"/>
        <end position="47"/>
    </location>
</feature>
<evidence type="ECO:0000256" key="1">
    <source>
        <dbReference type="SAM" id="MobiDB-lite"/>
    </source>
</evidence>
<feature type="compositionally biased region" description="Low complexity" evidence="1">
    <location>
        <begin position="20"/>
        <end position="47"/>
    </location>
</feature>
<proteinExistence type="predicted"/>
<organism evidence="2">
    <name type="scientific">Malacosoma sp. alphabaculovirus</name>
    <dbReference type="NCBI Taxonomy" id="1881632"/>
    <lineage>
        <taxon>Viruses</taxon>
        <taxon>Viruses incertae sedis</taxon>
        <taxon>Naldaviricetes</taxon>
        <taxon>Lefavirales</taxon>
        <taxon>Baculoviridae</taxon>
        <taxon>Alphabaculovirus</taxon>
    </lineage>
</organism>
<accession>A0A1B1V5H3</accession>
<dbReference type="InterPro" id="IPR006790">
    <property type="entry name" value="Baculovirus_Gp41"/>
</dbReference>
<gene>
    <name evidence="2" type="primary">masp1.10</name>
</gene>
<dbReference type="GO" id="GO:0005198">
    <property type="term" value="F:structural molecule activity"/>
    <property type="evidence" value="ECO:0007669"/>
    <property type="project" value="InterPro"/>
</dbReference>
<dbReference type="GO" id="GO:0044423">
    <property type="term" value="C:virion component"/>
    <property type="evidence" value="ECO:0007669"/>
    <property type="project" value="InterPro"/>
</dbReference>
<evidence type="ECO:0000313" key="2">
    <source>
        <dbReference type="EMBL" id="ANW12243.1"/>
    </source>
</evidence>
<reference evidence="2" key="1">
    <citation type="submission" date="2016-01" db="EMBL/GenBank/DDBJ databases">
        <authorList>
            <person name="Oliw E.H."/>
        </authorList>
    </citation>
    <scope>NUCLEOTIDE SEQUENCE</scope>
    <source>
        <strain evidence="2">164</strain>
    </source>
</reference>
<dbReference type="EMBL" id="KU659593">
    <property type="protein sequence ID" value="ANW12243.1"/>
    <property type="molecule type" value="Genomic_DNA"/>
</dbReference>